<dbReference type="SUPFAM" id="SSF51735">
    <property type="entry name" value="NAD(P)-binding Rossmann-fold domains"/>
    <property type="match status" value="1"/>
</dbReference>
<dbReference type="CDD" id="cd05227">
    <property type="entry name" value="AR_SDR_e"/>
    <property type="match status" value="1"/>
</dbReference>
<dbReference type="PANTHER" id="PTHR10366">
    <property type="entry name" value="NAD DEPENDENT EPIMERASE/DEHYDRATASE"/>
    <property type="match status" value="1"/>
</dbReference>
<gene>
    <name evidence="3" type="ORF">AWC04_02850</name>
</gene>
<dbReference type="OrthoDB" id="9778052at2"/>
<evidence type="ECO:0000313" key="4">
    <source>
        <dbReference type="Proteomes" id="UP000193484"/>
    </source>
</evidence>
<dbReference type="Gene3D" id="3.40.50.720">
    <property type="entry name" value="NAD(P)-binding Rossmann-like Domain"/>
    <property type="match status" value="1"/>
</dbReference>
<dbReference type="InterPro" id="IPR036291">
    <property type="entry name" value="NAD(P)-bd_dom_sf"/>
</dbReference>
<organism evidence="3 4">
    <name type="scientific">Mycolicibacterium fallax</name>
    <name type="common">Mycobacterium fallax</name>
    <dbReference type="NCBI Taxonomy" id="1793"/>
    <lineage>
        <taxon>Bacteria</taxon>
        <taxon>Bacillati</taxon>
        <taxon>Actinomycetota</taxon>
        <taxon>Actinomycetes</taxon>
        <taxon>Mycobacteriales</taxon>
        <taxon>Mycobacteriaceae</taxon>
        <taxon>Mycolicibacterium</taxon>
    </lineage>
</organism>
<dbReference type="AlphaFoldDB" id="A0A1X1RJL8"/>
<evidence type="ECO:0000313" key="3">
    <source>
        <dbReference type="EMBL" id="ORV07780.1"/>
    </source>
</evidence>
<dbReference type="Proteomes" id="UP000193484">
    <property type="component" value="Unassembled WGS sequence"/>
</dbReference>
<accession>A0A1X1RJL8</accession>
<protein>
    <submittedName>
        <fullName evidence="3">Diaminohydroxyphosphoribosylaminopyrimidine deaminase</fullName>
    </submittedName>
</protein>
<dbReference type="GO" id="GO:0016616">
    <property type="term" value="F:oxidoreductase activity, acting on the CH-OH group of donors, NAD or NADP as acceptor"/>
    <property type="evidence" value="ECO:0007669"/>
    <property type="project" value="TreeGrafter"/>
</dbReference>
<dbReference type="InterPro" id="IPR001509">
    <property type="entry name" value="Epimerase_deHydtase"/>
</dbReference>
<dbReference type="PANTHER" id="PTHR10366:SF812">
    <property type="entry name" value="VPS9 DOMAIN-CONTAINING PROTEIN"/>
    <property type="match status" value="1"/>
</dbReference>
<sequence>MDPSAPVLVTGGSGYVAGWIVRYLLEDGRTVRATVRNPDKPTGLEHLHALADAHPGRLTLHRADLLDDGSFDEAMAGCELVMHTASPFLMGRLDNPQEQLIRPALEGTRNVLNSVNRTESVKRVVLTSSVVAICGDNVDMRGKDRFTDADWNTTSTPNHQEYNYSKTVAEKAAWAMCEAQDRWDLVTVHPGLVLGPSLTTSSVSGSMTTMAHFIDGSMALGAPALQVGVVDVRDVARIHIAAGYTPSARGRYIANAETISLLDMGNALRRKFGNRWTFPRIELPKFLIKLSAPAAGLTRPYVERNVGWPVRYDNSRTRDELGIEFMPAEQSVVDHFQQMIDDGIAKR</sequence>
<feature type="domain" description="NAD-dependent epimerase/dehydratase" evidence="2">
    <location>
        <begin position="7"/>
        <end position="242"/>
    </location>
</feature>
<evidence type="ECO:0000259" key="2">
    <source>
        <dbReference type="Pfam" id="PF01370"/>
    </source>
</evidence>
<proteinExistence type="predicted"/>
<reference evidence="3 4" key="1">
    <citation type="submission" date="2016-01" db="EMBL/GenBank/DDBJ databases">
        <title>The new phylogeny of the genus Mycobacterium.</title>
        <authorList>
            <person name="Tarcisio F."/>
            <person name="Conor M."/>
            <person name="Antonella G."/>
            <person name="Elisabetta G."/>
            <person name="Giulia F.S."/>
            <person name="Sara T."/>
            <person name="Anna F."/>
            <person name="Clotilde B."/>
            <person name="Roberto B."/>
            <person name="Veronica D.S."/>
            <person name="Fabio R."/>
            <person name="Monica P."/>
            <person name="Olivier J."/>
            <person name="Enrico T."/>
            <person name="Nicola S."/>
        </authorList>
    </citation>
    <scope>NUCLEOTIDE SEQUENCE [LARGE SCALE GENOMIC DNA]</scope>
    <source>
        <strain evidence="3 4">DSM 44179</strain>
    </source>
</reference>
<name>A0A1X1RJL8_MYCFA</name>
<comment type="caution">
    <text evidence="3">The sequence shown here is derived from an EMBL/GenBank/DDBJ whole genome shotgun (WGS) entry which is preliminary data.</text>
</comment>
<evidence type="ECO:0000256" key="1">
    <source>
        <dbReference type="ARBA" id="ARBA00023002"/>
    </source>
</evidence>
<dbReference type="InterPro" id="IPR050425">
    <property type="entry name" value="NAD(P)_dehydrat-like"/>
</dbReference>
<dbReference type="FunFam" id="3.40.50.720:FF:000336">
    <property type="entry name" value="Aldehyde reductase"/>
    <property type="match status" value="1"/>
</dbReference>
<dbReference type="EMBL" id="LQOJ01000018">
    <property type="protein sequence ID" value="ORV07780.1"/>
    <property type="molecule type" value="Genomic_DNA"/>
</dbReference>
<keyword evidence="1" id="KW-0560">Oxidoreductase</keyword>
<dbReference type="STRING" id="1793.AWC04_02850"/>
<dbReference type="Pfam" id="PF01370">
    <property type="entry name" value="Epimerase"/>
    <property type="match status" value="1"/>
</dbReference>
<keyword evidence="4" id="KW-1185">Reference proteome</keyword>